<keyword evidence="2" id="KW-1185">Reference proteome</keyword>
<evidence type="ECO:0000313" key="2">
    <source>
        <dbReference type="Proteomes" id="UP000542742"/>
    </source>
</evidence>
<dbReference type="AlphaFoldDB" id="A0A7W7G2X5"/>
<name>A0A7W7G2X5_9ACTN</name>
<dbReference type="Proteomes" id="UP000542742">
    <property type="component" value="Unassembled WGS sequence"/>
</dbReference>
<comment type="caution">
    <text evidence="1">The sequence shown here is derived from an EMBL/GenBank/DDBJ whole genome shotgun (WGS) entry which is preliminary data.</text>
</comment>
<proteinExistence type="predicted"/>
<gene>
    <name evidence="1" type="ORF">BKA14_003713</name>
</gene>
<dbReference type="RefSeq" id="WP_184952169.1">
    <property type="nucleotide sequence ID" value="NZ_BOMC01000056.1"/>
</dbReference>
<organism evidence="1 2">
    <name type="scientific">Paractinoplanes abujensis</name>
    <dbReference type="NCBI Taxonomy" id="882441"/>
    <lineage>
        <taxon>Bacteria</taxon>
        <taxon>Bacillati</taxon>
        <taxon>Actinomycetota</taxon>
        <taxon>Actinomycetes</taxon>
        <taxon>Micromonosporales</taxon>
        <taxon>Micromonosporaceae</taxon>
        <taxon>Paractinoplanes</taxon>
    </lineage>
</organism>
<reference evidence="1 2" key="1">
    <citation type="submission" date="2020-08" db="EMBL/GenBank/DDBJ databases">
        <title>Sequencing the genomes of 1000 actinobacteria strains.</title>
        <authorList>
            <person name="Klenk H.-P."/>
        </authorList>
    </citation>
    <scope>NUCLEOTIDE SEQUENCE [LARGE SCALE GENOMIC DNA]</scope>
    <source>
        <strain evidence="1 2">DSM 45518</strain>
    </source>
</reference>
<sequence length="87" mass="9356">MVQQWIAQTQAEKAIAEAELSQATARRIMTADEINTLVEAMASIVTILRRADPTSKAEVCRQLGIKLTKKPGLHLIQAEATAPGSGN</sequence>
<evidence type="ECO:0000313" key="1">
    <source>
        <dbReference type="EMBL" id="MBB4693565.1"/>
    </source>
</evidence>
<accession>A0A7W7G2X5</accession>
<dbReference type="EMBL" id="JACHMF010000001">
    <property type="protein sequence ID" value="MBB4693565.1"/>
    <property type="molecule type" value="Genomic_DNA"/>
</dbReference>
<protein>
    <submittedName>
        <fullName evidence="1">Aryl-alcohol dehydrogenase-like predicted oxidoreductase</fullName>
    </submittedName>
</protein>